<dbReference type="InterPro" id="IPR011234">
    <property type="entry name" value="Fumarylacetoacetase-like_C"/>
</dbReference>
<dbReference type="InterPro" id="IPR036663">
    <property type="entry name" value="Fumarylacetoacetase_C_sf"/>
</dbReference>
<keyword evidence="4" id="KW-1185">Reference proteome</keyword>
<dbReference type="RefSeq" id="WP_289831060.1">
    <property type="nucleotide sequence ID" value="NZ_JAUEDK010000032.1"/>
</dbReference>
<organism evidence="3 4">
    <name type="scientific">Crenobacter oryzisoli</name>
    <dbReference type="NCBI Taxonomy" id="3056844"/>
    <lineage>
        <taxon>Bacteria</taxon>
        <taxon>Pseudomonadati</taxon>
        <taxon>Pseudomonadota</taxon>
        <taxon>Betaproteobacteria</taxon>
        <taxon>Neisseriales</taxon>
        <taxon>Neisseriaceae</taxon>
        <taxon>Crenobacter</taxon>
    </lineage>
</organism>
<dbReference type="InterPro" id="IPR050772">
    <property type="entry name" value="Hydratase-Decarb/MhpD_sf"/>
</dbReference>
<keyword evidence="1" id="KW-0456">Lyase</keyword>
<evidence type="ECO:0000313" key="3">
    <source>
        <dbReference type="EMBL" id="MDN0076405.1"/>
    </source>
</evidence>
<dbReference type="Pfam" id="PF01557">
    <property type="entry name" value="FAA_hydrolase"/>
    <property type="match status" value="1"/>
</dbReference>
<evidence type="ECO:0000313" key="4">
    <source>
        <dbReference type="Proteomes" id="UP001168540"/>
    </source>
</evidence>
<evidence type="ECO:0000256" key="1">
    <source>
        <dbReference type="ARBA" id="ARBA00023239"/>
    </source>
</evidence>
<keyword evidence="3" id="KW-0378">Hydrolase</keyword>
<protein>
    <submittedName>
        <fullName evidence="3">Fumarylacetoacetate hydrolase family protein</fullName>
    </submittedName>
</protein>
<dbReference type="Gene3D" id="3.90.850.10">
    <property type="entry name" value="Fumarylacetoacetase-like, C-terminal domain"/>
    <property type="match status" value="1"/>
</dbReference>
<feature type="domain" description="Fumarylacetoacetase-like C-terminal" evidence="2">
    <location>
        <begin position="75"/>
        <end position="263"/>
    </location>
</feature>
<dbReference type="PANTHER" id="PTHR30143">
    <property type="entry name" value="ACID HYDRATASE"/>
    <property type="match status" value="1"/>
</dbReference>
<dbReference type="PANTHER" id="PTHR30143:SF0">
    <property type="entry name" value="2-KETO-4-PENTENOATE HYDRATASE"/>
    <property type="match status" value="1"/>
</dbReference>
<comment type="caution">
    <text evidence="3">The sequence shown here is derived from an EMBL/GenBank/DDBJ whole genome shotgun (WGS) entry which is preliminary data.</text>
</comment>
<accession>A0ABT7XRQ6</accession>
<dbReference type="GO" id="GO:0016787">
    <property type="term" value="F:hydrolase activity"/>
    <property type="evidence" value="ECO:0007669"/>
    <property type="project" value="UniProtKB-KW"/>
</dbReference>
<name>A0ABT7XRQ6_9NEIS</name>
<gene>
    <name evidence="3" type="ORF">QU481_16145</name>
</gene>
<sequence>MNHEQIIEIARRLAEAEHSGTPCLPLRDDILAAAQGGDSIAAAYAVQQQNTERRLGRGERLVGRKIGLTSKVVQRQLGVDQPDFGMLFASMAVGDGEEIALSRVLQPKVEAEIALVLERDLVQERHTFADLISATAYALPAIEVVGSRIANWDIRLIDTVADNASSGLFVLGSRPVKLSQLDLAGCAMRMQNQGDIVSQGNGAACLGNPLNAAVWLADMMVKVGAPLKAGDVLMTGALGPMVAVQTGDAFVAEIEGLGAVRAAFAKE</sequence>
<dbReference type="SUPFAM" id="SSF56529">
    <property type="entry name" value="FAH"/>
    <property type="match status" value="1"/>
</dbReference>
<dbReference type="Proteomes" id="UP001168540">
    <property type="component" value="Unassembled WGS sequence"/>
</dbReference>
<evidence type="ECO:0000259" key="2">
    <source>
        <dbReference type="Pfam" id="PF01557"/>
    </source>
</evidence>
<proteinExistence type="predicted"/>
<dbReference type="EMBL" id="JAUEDK010000032">
    <property type="protein sequence ID" value="MDN0076405.1"/>
    <property type="molecule type" value="Genomic_DNA"/>
</dbReference>
<reference evidence="3" key="1">
    <citation type="submission" date="2023-06" db="EMBL/GenBank/DDBJ databases">
        <authorList>
            <person name="Zhang S."/>
        </authorList>
    </citation>
    <scope>NUCLEOTIDE SEQUENCE</scope>
    <source>
        <strain evidence="3">SG2303</strain>
    </source>
</reference>